<gene>
    <name evidence="1" type="ORF">E2C01_026478</name>
</gene>
<protein>
    <submittedName>
        <fullName evidence="1">Uncharacterized protein</fullName>
    </submittedName>
</protein>
<evidence type="ECO:0000313" key="1">
    <source>
        <dbReference type="EMBL" id="MPC33136.1"/>
    </source>
</evidence>
<accession>A0A5B7EIV8</accession>
<dbReference type="AlphaFoldDB" id="A0A5B7EIV8"/>
<keyword evidence="2" id="KW-1185">Reference proteome</keyword>
<organism evidence="1 2">
    <name type="scientific">Portunus trituberculatus</name>
    <name type="common">Swimming crab</name>
    <name type="synonym">Neptunus trituberculatus</name>
    <dbReference type="NCBI Taxonomy" id="210409"/>
    <lineage>
        <taxon>Eukaryota</taxon>
        <taxon>Metazoa</taxon>
        <taxon>Ecdysozoa</taxon>
        <taxon>Arthropoda</taxon>
        <taxon>Crustacea</taxon>
        <taxon>Multicrustacea</taxon>
        <taxon>Malacostraca</taxon>
        <taxon>Eumalacostraca</taxon>
        <taxon>Eucarida</taxon>
        <taxon>Decapoda</taxon>
        <taxon>Pleocyemata</taxon>
        <taxon>Brachyura</taxon>
        <taxon>Eubrachyura</taxon>
        <taxon>Portunoidea</taxon>
        <taxon>Portunidae</taxon>
        <taxon>Portuninae</taxon>
        <taxon>Portunus</taxon>
    </lineage>
</organism>
<name>A0A5B7EIV8_PORTR</name>
<comment type="caution">
    <text evidence="1">The sequence shown here is derived from an EMBL/GenBank/DDBJ whole genome shotgun (WGS) entry which is preliminary data.</text>
</comment>
<sequence>MENKVHKTAWQIIIKTKKADPYTVQARDCLVVVAYLIKFLSQQLVASVEGGQQRSGPSFARSMWADGSYSGNKHSTKEHHIQEAMASVTHSPSLALPDLCATDKGM</sequence>
<dbReference type="Proteomes" id="UP000324222">
    <property type="component" value="Unassembled WGS sequence"/>
</dbReference>
<reference evidence="1 2" key="1">
    <citation type="submission" date="2019-05" db="EMBL/GenBank/DDBJ databases">
        <title>Another draft genome of Portunus trituberculatus and its Hox gene families provides insights of decapod evolution.</title>
        <authorList>
            <person name="Jeong J.-H."/>
            <person name="Song I."/>
            <person name="Kim S."/>
            <person name="Choi T."/>
            <person name="Kim D."/>
            <person name="Ryu S."/>
            <person name="Kim W."/>
        </authorList>
    </citation>
    <scope>NUCLEOTIDE SEQUENCE [LARGE SCALE GENOMIC DNA]</scope>
    <source>
        <tissue evidence="1">Muscle</tissue>
    </source>
</reference>
<dbReference type="EMBL" id="VSRR010002767">
    <property type="protein sequence ID" value="MPC33136.1"/>
    <property type="molecule type" value="Genomic_DNA"/>
</dbReference>
<dbReference type="OrthoDB" id="6372560at2759"/>
<proteinExistence type="predicted"/>
<evidence type="ECO:0000313" key="2">
    <source>
        <dbReference type="Proteomes" id="UP000324222"/>
    </source>
</evidence>